<feature type="transmembrane region" description="Helical" evidence="1">
    <location>
        <begin position="147"/>
        <end position="166"/>
    </location>
</feature>
<dbReference type="RefSeq" id="WP_089652966.1">
    <property type="nucleotide sequence ID" value="NZ_FNIZ01000013.1"/>
</dbReference>
<dbReference type="STRING" id="240303.SAMN05421677_11322"/>
<dbReference type="EMBL" id="FNIZ01000013">
    <property type="protein sequence ID" value="SDP17128.1"/>
    <property type="molecule type" value="Genomic_DNA"/>
</dbReference>
<organism evidence="2 3">
    <name type="scientific">Halobacillus aidingensis</name>
    <dbReference type="NCBI Taxonomy" id="240303"/>
    <lineage>
        <taxon>Bacteria</taxon>
        <taxon>Bacillati</taxon>
        <taxon>Bacillota</taxon>
        <taxon>Bacilli</taxon>
        <taxon>Bacillales</taxon>
        <taxon>Bacillaceae</taxon>
        <taxon>Halobacillus</taxon>
    </lineage>
</organism>
<evidence type="ECO:0000256" key="1">
    <source>
        <dbReference type="SAM" id="Phobius"/>
    </source>
</evidence>
<dbReference type="AlphaFoldDB" id="A0A1H0QKD0"/>
<dbReference type="Proteomes" id="UP000198860">
    <property type="component" value="Unassembled WGS sequence"/>
</dbReference>
<gene>
    <name evidence="2" type="ORF">SAMN05421677_11322</name>
</gene>
<name>A0A1H0QKD0_HALAD</name>
<protein>
    <submittedName>
        <fullName evidence="2">Uncharacterized protein</fullName>
    </submittedName>
</protein>
<accession>A0A1H0QKD0</accession>
<keyword evidence="1" id="KW-0472">Membrane</keyword>
<feature type="transmembrane region" description="Helical" evidence="1">
    <location>
        <begin position="45"/>
        <end position="66"/>
    </location>
</feature>
<keyword evidence="1" id="KW-1133">Transmembrane helix</keyword>
<proteinExistence type="predicted"/>
<keyword evidence="3" id="KW-1185">Reference proteome</keyword>
<reference evidence="3" key="1">
    <citation type="submission" date="2016-10" db="EMBL/GenBank/DDBJ databases">
        <authorList>
            <person name="Varghese N."/>
            <person name="Submissions S."/>
        </authorList>
    </citation>
    <scope>NUCLEOTIDE SEQUENCE [LARGE SCALE GENOMIC DNA]</scope>
    <source>
        <strain evidence="3">CGMCC 1.3703</strain>
    </source>
</reference>
<evidence type="ECO:0000313" key="2">
    <source>
        <dbReference type="EMBL" id="SDP17128.1"/>
    </source>
</evidence>
<feature type="transmembrane region" description="Helical" evidence="1">
    <location>
        <begin position="117"/>
        <end position="135"/>
    </location>
</feature>
<sequence length="167" mass="19496">MKMISKWSIFQLLNIAALVTLIFLFEKIGYILFDALLSNGSSIMIQLYFAIAILLTVSFNYFGIYCQLKKSSDQIFQHKFWRNGIKVFGLSLVILIFVILWFGFTGDIFIVVEQNRWVMYFIAALFISMTYFMMVSVVSKFENSPFSIIKMSFYATYLLLVISIFMM</sequence>
<feature type="transmembrane region" description="Helical" evidence="1">
    <location>
        <begin position="87"/>
        <end position="111"/>
    </location>
</feature>
<evidence type="ECO:0000313" key="3">
    <source>
        <dbReference type="Proteomes" id="UP000198860"/>
    </source>
</evidence>
<feature type="transmembrane region" description="Helical" evidence="1">
    <location>
        <begin position="12"/>
        <end position="33"/>
    </location>
</feature>
<keyword evidence="1" id="KW-0812">Transmembrane</keyword>